<comment type="caution">
    <text evidence="2">The sequence shown here is derived from an EMBL/GenBank/DDBJ whole genome shotgun (WGS) entry which is preliminary data.</text>
</comment>
<evidence type="ECO:0000313" key="2">
    <source>
        <dbReference type="EMBL" id="CAD7686583.1"/>
    </source>
</evidence>
<feature type="compositionally biased region" description="Basic residues" evidence="1">
    <location>
        <begin position="71"/>
        <end position="87"/>
    </location>
</feature>
<dbReference type="EMBL" id="CAJHUB010000762">
    <property type="protein sequence ID" value="CAD7686583.1"/>
    <property type="molecule type" value="Genomic_DNA"/>
</dbReference>
<keyword evidence="3" id="KW-1185">Reference proteome</keyword>
<gene>
    <name evidence="2" type="ORF">NYPRO_LOCUS19376</name>
</gene>
<name>A0A811ZD11_NYCPR</name>
<protein>
    <submittedName>
        <fullName evidence="2">(raccoon dog) hypothetical protein</fullName>
    </submittedName>
</protein>
<accession>A0A811ZD11</accession>
<proteinExistence type="predicted"/>
<sequence>MCGDGVLEAWSVSVRTWQMRRRWAHRPPADMGEGPWPQGRPGFGPWRVSLGVQGAIRTLTGALGAGPGGRTHGHQGRLQPQKRRRQGRNAPPEPLEGCNPAQTLILDQGYYFGMLASRTVRK</sequence>
<feature type="region of interest" description="Disordered" evidence="1">
    <location>
        <begin position="60"/>
        <end position="99"/>
    </location>
</feature>
<dbReference type="AlphaFoldDB" id="A0A811ZD11"/>
<dbReference type="Proteomes" id="UP000645828">
    <property type="component" value="Unassembled WGS sequence"/>
</dbReference>
<organism evidence="2 3">
    <name type="scientific">Nyctereutes procyonoides</name>
    <name type="common">Raccoon dog</name>
    <name type="synonym">Canis procyonoides</name>
    <dbReference type="NCBI Taxonomy" id="34880"/>
    <lineage>
        <taxon>Eukaryota</taxon>
        <taxon>Metazoa</taxon>
        <taxon>Chordata</taxon>
        <taxon>Craniata</taxon>
        <taxon>Vertebrata</taxon>
        <taxon>Euteleostomi</taxon>
        <taxon>Mammalia</taxon>
        <taxon>Eutheria</taxon>
        <taxon>Laurasiatheria</taxon>
        <taxon>Carnivora</taxon>
        <taxon>Caniformia</taxon>
        <taxon>Canidae</taxon>
        <taxon>Nyctereutes</taxon>
    </lineage>
</organism>
<reference evidence="2" key="1">
    <citation type="submission" date="2020-12" db="EMBL/GenBank/DDBJ databases">
        <authorList>
            <consortium name="Molecular Ecology Group"/>
        </authorList>
    </citation>
    <scope>NUCLEOTIDE SEQUENCE</scope>
    <source>
        <strain evidence="2">TBG_1078</strain>
    </source>
</reference>
<evidence type="ECO:0000313" key="3">
    <source>
        <dbReference type="Proteomes" id="UP000645828"/>
    </source>
</evidence>
<evidence type="ECO:0000256" key="1">
    <source>
        <dbReference type="SAM" id="MobiDB-lite"/>
    </source>
</evidence>